<sequence length="57" mass="6873">MGVMNRFMNFLGLQEEEEVVEREVLASQDEPVEATPFDHRKNQKKCKYRQHSFTEER</sequence>
<evidence type="ECO:0000313" key="2">
    <source>
        <dbReference type="EMBL" id="EFU42119.1"/>
    </source>
</evidence>
<dbReference type="Proteomes" id="UP000003094">
    <property type="component" value="Unassembled WGS sequence"/>
</dbReference>
<name>A0A2R9SXH1_9BACL</name>
<dbReference type="EMBL" id="ADHJ01000017">
    <property type="protein sequence ID" value="EFU42119.1"/>
    <property type="molecule type" value="Genomic_DNA"/>
</dbReference>
<protein>
    <submittedName>
        <fullName evidence="2">Uncharacterized protein</fullName>
    </submittedName>
</protein>
<keyword evidence="3" id="KW-1185">Reference proteome</keyword>
<feature type="region of interest" description="Disordered" evidence="1">
    <location>
        <begin position="30"/>
        <end position="57"/>
    </location>
</feature>
<feature type="compositionally biased region" description="Basic residues" evidence="1">
    <location>
        <begin position="41"/>
        <end position="50"/>
    </location>
</feature>
<dbReference type="KEGG" id="pvo:PVOR_11394"/>
<gene>
    <name evidence="2" type="ORF">PVOR_11394</name>
</gene>
<evidence type="ECO:0000313" key="3">
    <source>
        <dbReference type="Proteomes" id="UP000003094"/>
    </source>
</evidence>
<organism evidence="2 3">
    <name type="scientific">Paenibacillus vortex V453</name>
    <dbReference type="NCBI Taxonomy" id="715225"/>
    <lineage>
        <taxon>Bacteria</taxon>
        <taxon>Bacillati</taxon>
        <taxon>Bacillota</taxon>
        <taxon>Bacilli</taxon>
        <taxon>Bacillales</taxon>
        <taxon>Paenibacillaceae</taxon>
        <taxon>Paenibacillus</taxon>
    </lineage>
</organism>
<evidence type="ECO:0000256" key="1">
    <source>
        <dbReference type="SAM" id="MobiDB-lite"/>
    </source>
</evidence>
<accession>A0A2R9SXH1</accession>
<comment type="caution">
    <text evidence="2">The sequence shown here is derived from an EMBL/GenBank/DDBJ whole genome shotgun (WGS) entry which is preliminary data.</text>
</comment>
<proteinExistence type="predicted"/>
<reference evidence="2 3" key="1">
    <citation type="journal article" date="2010" name="BMC Genomics">
        <title>Genome sequence of the pattern forming Paenibacillus vortex bacterium reveals potential for thriving in complex environments.</title>
        <authorList>
            <person name="Sirota-Madi A."/>
            <person name="Olender T."/>
            <person name="Helman Y."/>
            <person name="Ingham C."/>
            <person name="Brainis I."/>
            <person name="Roth D."/>
            <person name="Hagi E."/>
            <person name="Brodsky L."/>
            <person name="Leshkowitz D."/>
            <person name="Galatenko V."/>
            <person name="Nikolaev V."/>
            <person name="Mugasimangalam R.C."/>
            <person name="Bransburg-Zabary S."/>
            <person name="Gutnick D.L."/>
            <person name="Lancet D."/>
            <person name="Ben-Jacob E."/>
        </authorList>
    </citation>
    <scope>NUCLEOTIDE SEQUENCE [LARGE SCALE GENOMIC DNA]</scope>
    <source>
        <strain evidence="2 3">V453</strain>
    </source>
</reference>
<dbReference type="AlphaFoldDB" id="A0A2R9SXH1"/>